<dbReference type="PROSITE" id="PS51687">
    <property type="entry name" value="SAM_MT_RNA_M5U"/>
    <property type="match status" value="1"/>
</dbReference>
<proteinExistence type="inferred from homology"/>
<feature type="active site" description="Nucleophile" evidence="6">
    <location>
        <position position="384"/>
    </location>
</feature>
<dbReference type="Proteomes" id="UP001349262">
    <property type="component" value="Unassembled WGS sequence"/>
</dbReference>
<dbReference type="PROSITE" id="PS01230">
    <property type="entry name" value="TRMA_1"/>
    <property type="match status" value="1"/>
</dbReference>
<evidence type="ECO:0000313" key="8">
    <source>
        <dbReference type="EMBL" id="MEE7457501.1"/>
    </source>
</evidence>
<comment type="caution">
    <text evidence="8">The sequence shown here is derived from an EMBL/GenBank/DDBJ whole genome shotgun (WGS) entry which is preliminary data.</text>
</comment>
<name>A0ABU7TA75_9HYPH</name>
<dbReference type="CDD" id="cd02440">
    <property type="entry name" value="AdoMet_MTases"/>
    <property type="match status" value="1"/>
</dbReference>
<keyword evidence="1" id="KW-0479">Metal-binding</keyword>
<evidence type="ECO:0000256" key="4">
    <source>
        <dbReference type="ARBA" id="ARBA00022691"/>
    </source>
</evidence>
<evidence type="ECO:0000256" key="2">
    <source>
        <dbReference type="ARBA" id="ARBA00022603"/>
    </source>
</evidence>
<dbReference type="GO" id="GO:0008168">
    <property type="term" value="F:methyltransferase activity"/>
    <property type="evidence" value="ECO:0007669"/>
    <property type="project" value="UniProtKB-KW"/>
</dbReference>
<evidence type="ECO:0000256" key="7">
    <source>
        <dbReference type="PROSITE-ProRule" id="PRU10015"/>
    </source>
</evidence>
<evidence type="ECO:0000313" key="9">
    <source>
        <dbReference type="Proteomes" id="UP001349262"/>
    </source>
</evidence>
<keyword evidence="2 6" id="KW-0489">Methyltransferase</keyword>
<keyword evidence="5" id="KW-0411">Iron-sulfur</keyword>
<comment type="similarity">
    <text evidence="6">Belongs to the class I-like SAM-binding methyltransferase superfamily. RNA M5U methyltransferase family.</text>
</comment>
<gene>
    <name evidence="8" type="ORF">MRSR164_12145</name>
</gene>
<dbReference type="SUPFAM" id="SSF53335">
    <property type="entry name" value="S-adenosyl-L-methionine-dependent methyltransferases"/>
    <property type="match status" value="1"/>
</dbReference>
<dbReference type="GO" id="GO:0032259">
    <property type="term" value="P:methylation"/>
    <property type="evidence" value="ECO:0007669"/>
    <property type="project" value="UniProtKB-KW"/>
</dbReference>
<dbReference type="PANTHER" id="PTHR11061:SF49">
    <property type="entry name" value="23S RRNA (URACIL(1939)-C(5))-METHYLTRANSFERASE RLMD"/>
    <property type="match status" value="1"/>
</dbReference>
<evidence type="ECO:0000256" key="6">
    <source>
        <dbReference type="PROSITE-ProRule" id="PRU01024"/>
    </source>
</evidence>
<feature type="binding site" evidence="6">
    <location>
        <position position="310"/>
    </location>
    <ligand>
        <name>S-adenosyl-L-methionine</name>
        <dbReference type="ChEBI" id="CHEBI:59789"/>
    </ligand>
</feature>
<organism evidence="8 9">
    <name type="scientific">Methylobacterium radiotolerans</name>
    <dbReference type="NCBI Taxonomy" id="31998"/>
    <lineage>
        <taxon>Bacteria</taxon>
        <taxon>Pseudomonadati</taxon>
        <taxon>Pseudomonadota</taxon>
        <taxon>Alphaproteobacteria</taxon>
        <taxon>Hyphomicrobiales</taxon>
        <taxon>Methylobacteriaceae</taxon>
        <taxon>Methylobacterium</taxon>
    </lineage>
</organism>
<dbReference type="Gene3D" id="2.40.50.1070">
    <property type="match status" value="1"/>
</dbReference>
<dbReference type="Gene3D" id="2.40.50.140">
    <property type="entry name" value="Nucleic acid-binding proteins"/>
    <property type="match status" value="1"/>
</dbReference>
<feature type="binding site" evidence="6">
    <location>
        <position position="289"/>
    </location>
    <ligand>
        <name>S-adenosyl-L-methionine</name>
        <dbReference type="ChEBI" id="CHEBI:59789"/>
    </ligand>
</feature>
<evidence type="ECO:0000256" key="1">
    <source>
        <dbReference type="ARBA" id="ARBA00022485"/>
    </source>
</evidence>
<keyword evidence="4 6" id="KW-0949">S-adenosyl-L-methionine</keyword>
<dbReference type="InterPro" id="IPR012340">
    <property type="entry name" value="NA-bd_OB-fold"/>
</dbReference>
<evidence type="ECO:0000256" key="3">
    <source>
        <dbReference type="ARBA" id="ARBA00022679"/>
    </source>
</evidence>
<keyword evidence="9" id="KW-1185">Reference proteome</keyword>
<evidence type="ECO:0000256" key="5">
    <source>
        <dbReference type="ARBA" id="ARBA00023014"/>
    </source>
</evidence>
<dbReference type="PANTHER" id="PTHR11061">
    <property type="entry name" value="RNA M5U METHYLTRANSFERASE"/>
    <property type="match status" value="1"/>
</dbReference>
<dbReference type="EMBL" id="MLBY01000004">
    <property type="protein sequence ID" value="MEE7457501.1"/>
    <property type="molecule type" value="Genomic_DNA"/>
</dbReference>
<keyword evidence="1" id="KW-0004">4Fe-4S</keyword>
<dbReference type="Pfam" id="PF05958">
    <property type="entry name" value="tRNA_U5-meth_tr"/>
    <property type="match status" value="1"/>
</dbReference>
<dbReference type="InterPro" id="IPR010280">
    <property type="entry name" value="U5_MeTrfase_fam"/>
</dbReference>
<reference evidence="8 9" key="1">
    <citation type="journal article" date="2012" name="Genet. Mol. Biol.">
        <title>Analysis of 16S rRNA and mxaF genes revealing insights into Methylobacterium niche-specific plant association.</title>
        <authorList>
            <person name="Dourado M.N."/>
            <person name="Andreote F.D."/>
            <person name="Dini-Andreote F."/>
            <person name="Conti R."/>
            <person name="Araujo J.M."/>
            <person name="Araujo W.L."/>
        </authorList>
    </citation>
    <scope>NUCLEOTIDE SEQUENCE [LARGE SCALE GENOMIC DNA]</scope>
    <source>
        <strain evidence="8 9">SR1.6/4</strain>
    </source>
</reference>
<dbReference type="Gene3D" id="3.40.50.150">
    <property type="entry name" value="Vaccinia Virus protein VP39"/>
    <property type="match status" value="1"/>
</dbReference>
<sequence>MVDPVTAPAADDAADAPVETLTIARLGARGDGIAEDGLPVPGALPGERVRVRRAGRIGALVAVEEASPERIAPFCPYYGACGGCAVQHLAPAPYAEWKRGTVAQALAQARVETELAPLLDAHGAGRRRITLHVREIEGRARAGLMAARSHALVPIAHCPITVPGLHRAPAVAEALAAPLGHGRKPLDVAATATEAGLDLDIRGHGAVSEGVRGVLTRLAGELDLARLSIHGDIVVERRPPLLGEGITRRGTPPGGFLQATEAGEAALTALVLEAMEGPKPRVKRAADLFCGSGPFALALAARGIEVHAAEGDAASITALTRAYRAAAGLSRITAETRDLFRRPLLGPELDALDAVVFDPPRAGAEAQARRLAESRVPLVVGVACDPGTFARDAAILIAGGYRLERVTPVDQFAWSSHVELVGVFRKDPRKGAPRTLRRPR</sequence>
<dbReference type="InterPro" id="IPR029063">
    <property type="entry name" value="SAM-dependent_MTases_sf"/>
</dbReference>
<keyword evidence="1" id="KW-0408">Iron</keyword>
<feature type="binding site" evidence="6">
    <location>
        <position position="258"/>
    </location>
    <ligand>
        <name>S-adenosyl-L-methionine</name>
        <dbReference type="ChEBI" id="CHEBI:59789"/>
    </ligand>
</feature>
<feature type="binding site" evidence="6">
    <location>
        <position position="358"/>
    </location>
    <ligand>
        <name>S-adenosyl-L-methionine</name>
        <dbReference type="ChEBI" id="CHEBI:59789"/>
    </ligand>
</feature>
<keyword evidence="3 6" id="KW-0808">Transferase</keyword>
<protein>
    <submittedName>
        <fullName evidence="8">RNA methyltransferase</fullName>
    </submittedName>
</protein>
<dbReference type="InterPro" id="IPR030390">
    <property type="entry name" value="MeTrfase_TrmA_AS"/>
</dbReference>
<feature type="active site" evidence="7">
    <location>
        <position position="384"/>
    </location>
</feature>
<accession>A0ABU7TA75</accession>